<dbReference type="Proteomes" id="UP000294545">
    <property type="component" value="Unassembled WGS sequence"/>
</dbReference>
<keyword evidence="4" id="KW-1185">Reference proteome</keyword>
<dbReference type="Gene3D" id="3.30.70.2860">
    <property type="match status" value="1"/>
</dbReference>
<dbReference type="Pfam" id="PF00994">
    <property type="entry name" value="MoCF_biosynth"/>
    <property type="match status" value="1"/>
</dbReference>
<sequence>MIAELISVGTELLLGNILNSNAKYLSEQCSELGLSVYFQTVVGDNPNRLEEVLKQGIQRSDVIILTGGLGPTQDDITKEIVAKVVNKKLIKDHDTEKKLNLFFEKRKVKMSHNNLKQAYVPEGSMVLDNHNGTAPGLIVKDETGKKSIILLPGPPKELIPLFEEQVKPYIKEKSHYTIVSEVIKIVGLGESLVEEKVLALIEKQTNPTIAPYAKDGEVHLRITSRTKTLKEGKALIEPTKKEIYNLLGQHIYSSDGRTLEEVVVDLLIEKNYSLSVAESCSGGLLSGRLINCSGISSVYKEGIITYSNESKIKLGVKKETIDAYGSVSEETAKEMAQAIATRAQSDVALSITGIAGPNGGTKEKPVGLVYIACHIHGKTIVEKINALGSRDKIRNFSVISAINLLRKELLKKG</sequence>
<dbReference type="EMBL" id="SMGQ01000011">
    <property type="protein sequence ID" value="TCK97958.1"/>
    <property type="molecule type" value="Genomic_DNA"/>
</dbReference>
<dbReference type="Pfam" id="PF02464">
    <property type="entry name" value="CinA"/>
    <property type="match status" value="1"/>
</dbReference>
<dbReference type="NCBIfam" id="TIGR00177">
    <property type="entry name" value="molyb_syn"/>
    <property type="match status" value="1"/>
</dbReference>
<dbReference type="SUPFAM" id="SSF142433">
    <property type="entry name" value="CinA-like"/>
    <property type="match status" value="1"/>
</dbReference>
<dbReference type="Gene3D" id="3.90.950.20">
    <property type="entry name" value="CinA-like"/>
    <property type="match status" value="1"/>
</dbReference>
<feature type="domain" description="MoaB/Mog" evidence="2">
    <location>
        <begin position="4"/>
        <end position="173"/>
    </location>
</feature>
<evidence type="ECO:0000256" key="1">
    <source>
        <dbReference type="HAMAP-Rule" id="MF_00226"/>
    </source>
</evidence>
<dbReference type="InterPro" id="IPR050101">
    <property type="entry name" value="CinA"/>
</dbReference>
<dbReference type="SMART" id="SM00852">
    <property type="entry name" value="MoCF_biosynth"/>
    <property type="match status" value="1"/>
</dbReference>
<dbReference type="PANTHER" id="PTHR13939:SF0">
    <property type="entry name" value="NMN AMIDOHYDROLASE-LIKE PROTEIN YFAY"/>
    <property type="match status" value="1"/>
</dbReference>
<gene>
    <name evidence="1" type="primary">cinA</name>
    <name evidence="3" type="ORF">EDC19_0360</name>
</gene>
<protein>
    <recommendedName>
        <fullName evidence="1">Putative competence-damage inducible protein</fullName>
    </recommendedName>
</protein>
<dbReference type="AlphaFoldDB" id="A0A4R1MXG6"/>
<dbReference type="InterPro" id="IPR036653">
    <property type="entry name" value="CinA-like_C"/>
</dbReference>
<reference evidence="3 4" key="1">
    <citation type="submission" date="2019-03" db="EMBL/GenBank/DDBJ databases">
        <title>Genomic Encyclopedia of Type Strains, Phase IV (KMG-IV): sequencing the most valuable type-strain genomes for metagenomic binning, comparative biology and taxonomic classification.</title>
        <authorList>
            <person name="Goeker M."/>
        </authorList>
    </citation>
    <scope>NUCLEOTIDE SEQUENCE [LARGE SCALE GENOMIC DNA]</scope>
    <source>
        <strain evidence="3 4">DSM 24176</strain>
    </source>
</reference>
<dbReference type="OrthoDB" id="9801454at2"/>
<evidence type="ECO:0000313" key="3">
    <source>
        <dbReference type="EMBL" id="TCK97958.1"/>
    </source>
</evidence>
<organism evidence="3 4">
    <name type="scientific">Natranaerovirga hydrolytica</name>
    <dbReference type="NCBI Taxonomy" id="680378"/>
    <lineage>
        <taxon>Bacteria</taxon>
        <taxon>Bacillati</taxon>
        <taxon>Bacillota</taxon>
        <taxon>Clostridia</taxon>
        <taxon>Lachnospirales</taxon>
        <taxon>Natranaerovirgaceae</taxon>
        <taxon>Natranaerovirga</taxon>
    </lineage>
</organism>
<proteinExistence type="inferred from homology"/>
<dbReference type="NCBIfam" id="TIGR00199">
    <property type="entry name" value="PncC_domain"/>
    <property type="match status" value="1"/>
</dbReference>
<name>A0A4R1MXG6_9FIRM</name>
<dbReference type="InterPro" id="IPR001453">
    <property type="entry name" value="MoaB/Mog_dom"/>
</dbReference>
<evidence type="ECO:0000259" key="2">
    <source>
        <dbReference type="SMART" id="SM00852"/>
    </source>
</evidence>
<dbReference type="RefSeq" id="WP_132279632.1">
    <property type="nucleotide sequence ID" value="NZ_SMGQ01000011.1"/>
</dbReference>
<dbReference type="InterPro" id="IPR008136">
    <property type="entry name" value="CinA_C"/>
</dbReference>
<comment type="similarity">
    <text evidence="1">Belongs to the CinA family.</text>
</comment>
<accession>A0A4R1MXG6</accession>
<dbReference type="InterPro" id="IPR041424">
    <property type="entry name" value="CinA_KH"/>
</dbReference>
<dbReference type="NCBIfam" id="TIGR00200">
    <property type="entry name" value="cinA_nterm"/>
    <property type="match status" value="1"/>
</dbReference>
<dbReference type="PANTHER" id="PTHR13939">
    <property type="entry name" value="NICOTINAMIDE-NUCLEOTIDE AMIDOHYDROLASE PNCC"/>
    <property type="match status" value="1"/>
</dbReference>
<evidence type="ECO:0000313" key="4">
    <source>
        <dbReference type="Proteomes" id="UP000294545"/>
    </source>
</evidence>
<dbReference type="Gene3D" id="3.40.980.10">
    <property type="entry name" value="MoaB/Mog-like domain"/>
    <property type="match status" value="1"/>
</dbReference>
<dbReference type="InterPro" id="IPR036425">
    <property type="entry name" value="MoaB/Mog-like_dom_sf"/>
</dbReference>
<dbReference type="CDD" id="cd00885">
    <property type="entry name" value="cinA"/>
    <property type="match status" value="1"/>
</dbReference>
<dbReference type="HAMAP" id="MF_00226_B">
    <property type="entry name" value="CinA_B"/>
    <property type="match status" value="1"/>
</dbReference>
<dbReference type="Pfam" id="PF18146">
    <property type="entry name" value="CinA_KH"/>
    <property type="match status" value="1"/>
</dbReference>
<dbReference type="PIRSF" id="PIRSF006728">
    <property type="entry name" value="CinA"/>
    <property type="match status" value="1"/>
</dbReference>
<dbReference type="InterPro" id="IPR008135">
    <property type="entry name" value="Competence-induced_CinA"/>
</dbReference>
<comment type="caution">
    <text evidence="3">The sequence shown here is derived from an EMBL/GenBank/DDBJ whole genome shotgun (WGS) entry which is preliminary data.</text>
</comment>
<dbReference type="SUPFAM" id="SSF53218">
    <property type="entry name" value="Molybdenum cofactor biosynthesis proteins"/>
    <property type="match status" value="1"/>
</dbReference>
<dbReference type="NCBIfam" id="NF001813">
    <property type="entry name" value="PRK00549.1"/>
    <property type="match status" value="1"/>
</dbReference>